<reference evidence="1 2" key="1">
    <citation type="submission" date="2024-09" db="EMBL/GenBank/DDBJ databases">
        <authorList>
            <person name="Sun Q."/>
            <person name="Mori K."/>
        </authorList>
    </citation>
    <scope>NUCLEOTIDE SEQUENCE [LARGE SCALE GENOMIC DNA]</scope>
    <source>
        <strain evidence="1 2">CCM 7904</strain>
    </source>
</reference>
<evidence type="ECO:0000313" key="2">
    <source>
        <dbReference type="Proteomes" id="UP001589795"/>
    </source>
</evidence>
<accession>A0ABV6CEQ4</accession>
<protein>
    <recommendedName>
        <fullName evidence="3">DUF397 domain-containing protein</fullName>
    </recommendedName>
</protein>
<proteinExistence type="predicted"/>
<comment type="caution">
    <text evidence="1">The sequence shown here is derived from an EMBL/GenBank/DDBJ whole genome shotgun (WGS) entry which is preliminary data.</text>
</comment>
<gene>
    <name evidence="1" type="ORF">ACFFIZ_02425</name>
</gene>
<sequence>MFVFDDRTDKMLDISADWCAATGECDCKVVAHMRGGQVAAVTVEDGSNISMCRSAATAILGDAVIRQIEKPRTLPKSA</sequence>
<dbReference type="Proteomes" id="UP001589795">
    <property type="component" value="Unassembled WGS sequence"/>
</dbReference>
<keyword evidence="2" id="KW-1185">Reference proteome</keyword>
<evidence type="ECO:0000313" key="1">
    <source>
        <dbReference type="EMBL" id="MFC0199216.1"/>
    </source>
</evidence>
<dbReference type="RefSeq" id="WP_265508517.1">
    <property type="nucleotide sequence ID" value="NZ_JAOTBE010000083.1"/>
</dbReference>
<organism evidence="1 2">
    <name type="scientific">Paracoccus rhizosphaerae</name>
    <dbReference type="NCBI Taxonomy" id="1133347"/>
    <lineage>
        <taxon>Bacteria</taxon>
        <taxon>Pseudomonadati</taxon>
        <taxon>Pseudomonadota</taxon>
        <taxon>Alphaproteobacteria</taxon>
        <taxon>Rhodobacterales</taxon>
        <taxon>Paracoccaceae</taxon>
        <taxon>Paracoccus</taxon>
    </lineage>
</organism>
<evidence type="ECO:0008006" key="3">
    <source>
        <dbReference type="Google" id="ProtNLM"/>
    </source>
</evidence>
<name>A0ABV6CEQ4_9RHOB</name>
<dbReference type="EMBL" id="JBHLWQ010000022">
    <property type="protein sequence ID" value="MFC0199216.1"/>
    <property type="molecule type" value="Genomic_DNA"/>
</dbReference>